<dbReference type="STRING" id="29542.A6070_01410"/>
<name>A0A1L3GG40_SYNAC</name>
<dbReference type="KEGG" id="pace:A6070_01410"/>
<dbReference type="OrthoDB" id="344992at2"/>
<dbReference type="RefSeq" id="WP_072286725.1">
    <property type="nucleotide sequence ID" value="NZ_CP015455.1"/>
</dbReference>
<dbReference type="EMBL" id="CP015518">
    <property type="protein sequence ID" value="APG24877.1"/>
    <property type="molecule type" value="Genomic_DNA"/>
</dbReference>
<proteinExistence type="predicted"/>
<gene>
    <name evidence="1" type="ORF">A7E75_07450</name>
</gene>
<dbReference type="Proteomes" id="UP000182264">
    <property type="component" value="Chromosome"/>
</dbReference>
<sequence length="372" mass="41638">MPLYREAISDLTVHLPRRDLRAMILAVRTLYRLGRLPAYRKAVLPRLPEVARFDPGHDAVMMGYDFHLTEDGPRLIEVNTNAGGALLSLLAQHADEASALAGLNNKFKAAFLGPFAEEIRAFSGGRRTRPQRIAILDENPSQQFLYREMQVFADLFRAWGVDADVVDPCRLQAGADGVWLDNRPVDMIYNRHCDFYLEEDAMTGIRAAYLAGSVCVSPNPFAYGLLGDKRRMVLWSDPQALGALGVAEEDAALLLRLVPKSRLLATEKADVLWQERRALVFKPVDRFGSRGVLVGEKISRKRFEQLDPATTLAQQLVPPSLTHGADDDPPMKTDLRLFVYRDRILGIGARLYRGQVTNLRTEKGGFARVRVV</sequence>
<keyword evidence="2" id="KW-1185">Reference proteome</keyword>
<protein>
    <recommendedName>
        <fullName evidence="3">Circularly permuted type 2 ATP-grasp protein</fullName>
    </recommendedName>
</protein>
<evidence type="ECO:0000313" key="2">
    <source>
        <dbReference type="Proteomes" id="UP000182264"/>
    </source>
</evidence>
<evidence type="ECO:0000313" key="1">
    <source>
        <dbReference type="EMBL" id="APG24877.1"/>
    </source>
</evidence>
<reference evidence="1 2" key="1">
    <citation type="journal article" date="2017" name="Genome Announc.">
        <title>Complete Genome Sequences of Two Acetylene-Fermenting Pelobacter acetylenicus Strains.</title>
        <authorList>
            <person name="Sutton J.M."/>
            <person name="Baesman S.M."/>
            <person name="Fierst J.L."/>
            <person name="Poret-Peterson A.T."/>
            <person name="Oremland R.S."/>
            <person name="Dunlap D.S."/>
            <person name="Akob D.M."/>
        </authorList>
    </citation>
    <scope>NUCLEOTIDE SEQUENCE [LARGE SCALE GENOMIC DNA]</scope>
    <source>
        <strain evidence="1 2">DSM 3247</strain>
    </source>
</reference>
<dbReference type="SUPFAM" id="SSF56059">
    <property type="entry name" value="Glutathione synthetase ATP-binding domain-like"/>
    <property type="match status" value="1"/>
</dbReference>
<evidence type="ECO:0008006" key="3">
    <source>
        <dbReference type="Google" id="ProtNLM"/>
    </source>
</evidence>
<accession>A0A1L3GG40</accession>
<dbReference type="AlphaFoldDB" id="A0A1L3GG40"/>
<organism evidence="1 2">
    <name type="scientific">Syntrophotalea acetylenica</name>
    <name type="common">Pelobacter acetylenicus</name>
    <dbReference type="NCBI Taxonomy" id="29542"/>
    <lineage>
        <taxon>Bacteria</taxon>
        <taxon>Pseudomonadati</taxon>
        <taxon>Thermodesulfobacteriota</taxon>
        <taxon>Desulfuromonadia</taxon>
        <taxon>Desulfuromonadales</taxon>
        <taxon>Syntrophotaleaceae</taxon>
        <taxon>Syntrophotalea</taxon>
    </lineage>
</organism>